<dbReference type="InterPro" id="IPR013766">
    <property type="entry name" value="Thioredoxin_domain"/>
</dbReference>
<dbReference type="PROSITE" id="PS51352">
    <property type="entry name" value="THIOREDOXIN_2"/>
    <property type="match status" value="1"/>
</dbReference>
<dbReference type="GO" id="GO:0016491">
    <property type="term" value="F:oxidoreductase activity"/>
    <property type="evidence" value="ECO:0007669"/>
    <property type="project" value="InterPro"/>
</dbReference>
<evidence type="ECO:0000313" key="3">
    <source>
        <dbReference type="Proteomes" id="UP000266005"/>
    </source>
</evidence>
<proteinExistence type="predicted"/>
<dbReference type="Pfam" id="PF00578">
    <property type="entry name" value="AhpC-TSA"/>
    <property type="match status" value="1"/>
</dbReference>
<organism evidence="2 3">
    <name type="scientific">Pontibacter oryzae</name>
    <dbReference type="NCBI Taxonomy" id="2304593"/>
    <lineage>
        <taxon>Bacteria</taxon>
        <taxon>Pseudomonadati</taxon>
        <taxon>Bacteroidota</taxon>
        <taxon>Cytophagia</taxon>
        <taxon>Cytophagales</taxon>
        <taxon>Hymenobacteraceae</taxon>
        <taxon>Pontibacter</taxon>
    </lineage>
</organism>
<dbReference type="EMBL" id="QWGE01000001">
    <property type="protein sequence ID" value="RIJ42385.1"/>
    <property type="molecule type" value="Genomic_DNA"/>
</dbReference>
<evidence type="ECO:0000259" key="1">
    <source>
        <dbReference type="PROSITE" id="PS51352"/>
    </source>
</evidence>
<dbReference type="Proteomes" id="UP000266005">
    <property type="component" value="Unassembled WGS sequence"/>
</dbReference>
<dbReference type="AlphaFoldDB" id="A0A399SKU1"/>
<dbReference type="OrthoDB" id="9809746at2"/>
<keyword evidence="3" id="KW-1185">Reference proteome</keyword>
<dbReference type="RefSeq" id="WP_119430269.1">
    <property type="nucleotide sequence ID" value="NZ_QWGE01000001.1"/>
</dbReference>
<dbReference type="InterPro" id="IPR036249">
    <property type="entry name" value="Thioredoxin-like_sf"/>
</dbReference>
<dbReference type="Gene3D" id="3.40.30.10">
    <property type="entry name" value="Glutaredoxin"/>
    <property type="match status" value="1"/>
</dbReference>
<reference evidence="3" key="1">
    <citation type="submission" date="2018-08" db="EMBL/GenBank/DDBJ databases">
        <title>Mucilaginibacter sp. MYSH2.</title>
        <authorList>
            <person name="Seo T."/>
        </authorList>
    </citation>
    <scope>NUCLEOTIDE SEQUENCE [LARGE SCALE GENOMIC DNA]</scope>
    <source>
        <strain evidence="3">KIRAN</strain>
    </source>
</reference>
<comment type="caution">
    <text evidence="2">The sequence shown here is derived from an EMBL/GenBank/DDBJ whole genome shotgun (WGS) entry which is preliminary data.</text>
</comment>
<dbReference type="SUPFAM" id="SSF52833">
    <property type="entry name" value="Thioredoxin-like"/>
    <property type="match status" value="1"/>
</dbReference>
<protein>
    <submittedName>
        <fullName evidence="2">AhpC/TSA family protein</fullName>
    </submittedName>
</protein>
<feature type="domain" description="Thioredoxin" evidence="1">
    <location>
        <begin position="2"/>
        <end position="160"/>
    </location>
</feature>
<accession>A0A399SKU1</accession>
<sequence>MLKPRTEVPEITVEVVNGDAWSLSGSDAEFMTMVVFYRGYHCPICKTYLQNLESNLDKFEALGVKTIAISSNNQEIAEKTKQEWALERLPLGYNLSIEKARELGLYVSEGINENEPEIFSEPGLYLVKADGSLYAAAIQTMPFTRPNFDELLGALKFVKAKNYPARGEA</sequence>
<evidence type="ECO:0000313" key="2">
    <source>
        <dbReference type="EMBL" id="RIJ42385.1"/>
    </source>
</evidence>
<gene>
    <name evidence="2" type="ORF">D1627_00495</name>
</gene>
<dbReference type="CDD" id="cd02970">
    <property type="entry name" value="PRX_like2"/>
    <property type="match status" value="1"/>
</dbReference>
<dbReference type="InterPro" id="IPR000866">
    <property type="entry name" value="AhpC/TSA"/>
</dbReference>
<name>A0A399SKU1_9BACT</name>
<dbReference type="GO" id="GO:0016209">
    <property type="term" value="F:antioxidant activity"/>
    <property type="evidence" value="ECO:0007669"/>
    <property type="project" value="InterPro"/>
</dbReference>